<dbReference type="Gene3D" id="2.60.15.10">
    <property type="entry name" value="F0F1 ATP synthase delta/epsilon subunit, N-terminal"/>
    <property type="match status" value="1"/>
</dbReference>
<name>A0A183J812_9BILA</name>
<dbReference type="Pfam" id="PF02823">
    <property type="entry name" value="ATP-synt_DE_N"/>
    <property type="match status" value="1"/>
</dbReference>
<keyword evidence="5" id="KW-0999">Mitochondrion inner membrane</keyword>
<evidence type="ECO:0000256" key="5">
    <source>
        <dbReference type="ARBA" id="ARBA00022792"/>
    </source>
</evidence>
<organism evidence="13">
    <name type="scientific">Soboliphyme baturini</name>
    <dbReference type="NCBI Taxonomy" id="241478"/>
    <lineage>
        <taxon>Eukaryota</taxon>
        <taxon>Metazoa</taxon>
        <taxon>Ecdysozoa</taxon>
        <taxon>Nematoda</taxon>
        <taxon>Enoplea</taxon>
        <taxon>Dorylaimia</taxon>
        <taxon>Dioctophymatida</taxon>
        <taxon>Dioctophymatoidea</taxon>
        <taxon>Soboliphymatidae</taxon>
        <taxon>Soboliphyme</taxon>
    </lineage>
</organism>
<dbReference type="CDD" id="cd12152">
    <property type="entry name" value="F1-ATPase_delta"/>
    <property type="match status" value="1"/>
</dbReference>
<gene>
    <name evidence="11" type="ORF">SBAD_LOCUS12010</name>
</gene>
<evidence type="ECO:0000256" key="2">
    <source>
        <dbReference type="ARBA" id="ARBA00005712"/>
    </source>
</evidence>
<evidence type="ECO:0000313" key="12">
    <source>
        <dbReference type="Proteomes" id="UP000270296"/>
    </source>
</evidence>
<reference evidence="13" key="1">
    <citation type="submission" date="2016-06" db="UniProtKB">
        <authorList>
            <consortium name="WormBaseParasite"/>
        </authorList>
    </citation>
    <scope>IDENTIFICATION</scope>
</reference>
<keyword evidence="9" id="KW-0472">Membrane</keyword>
<evidence type="ECO:0000256" key="8">
    <source>
        <dbReference type="ARBA" id="ARBA00023128"/>
    </source>
</evidence>
<evidence type="ECO:0000313" key="11">
    <source>
        <dbReference type="EMBL" id="VDP44705.1"/>
    </source>
</evidence>
<dbReference type="OrthoDB" id="270171at2759"/>
<evidence type="ECO:0000313" key="13">
    <source>
        <dbReference type="WBParaSite" id="SBAD_0001241001-mRNA-1"/>
    </source>
</evidence>
<dbReference type="EMBL" id="UZAM01016777">
    <property type="protein sequence ID" value="VDP44705.1"/>
    <property type="molecule type" value="Genomic_DNA"/>
</dbReference>
<keyword evidence="8" id="KW-0496">Mitochondrion</keyword>
<keyword evidence="12" id="KW-1185">Reference proteome</keyword>
<dbReference type="PANTHER" id="PTHR13822:SF7">
    <property type="entry name" value="ATP SYNTHASE SUBUNIT DELTA, MITOCHONDRIAL"/>
    <property type="match status" value="1"/>
</dbReference>
<keyword evidence="4" id="KW-0375">Hydrogen ion transport</keyword>
<keyword evidence="7" id="KW-0406">Ion transport</keyword>
<dbReference type="GO" id="GO:0045259">
    <property type="term" value="C:proton-transporting ATP synthase complex"/>
    <property type="evidence" value="ECO:0007669"/>
    <property type="project" value="InterPro"/>
</dbReference>
<sequence length="118" mass="12834">MPAFICLFRSSLVRLGSNFGRRLLATESAAEKISLTFASPSQVFYSNVQVLQVTAPTIDGEVGVYPTHVPLVGVLRPGIVSVQEDASTAKRLFGRPGNRKRNVFLTRTLCGCNLIQPI</sequence>
<evidence type="ECO:0000256" key="6">
    <source>
        <dbReference type="ARBA" id="ARBA00022946"/>
    </source>
</evidence>
<evidence type="ECO:0000256" key="4">
    <source>
        <dbReference type="ARBA" id="ARBA00022781"/>
    </source>
</evidence>
<proteinExistence type="inferred from homology"/>
<reference evidence="11 12" key="2">
    <citation type="submission" date="2018-11" db="EMBL/GenBank/DDBJ databases">
        <authorList>
            <consortium name="Pathogen Informatics"/>
        </authorList>
    </citation>
    <scope>NUCLEOTIDE SEQUENCE [LARGE SCALE GENOMIC DNA]</scope>
</reference>
<dbReference type="InterPro" id="IPR020546">
    <property type="entry name" value="ATP_synth_F1_dsu/esu_N"/>
</dbReference>
<keyword evidence="3" id="KW-0813">Transport</keyword>
<evidence type="ECO:0000256" key="1">
    <source>
        <dbReference type="ARBA" id="ARBA00004273"/>
    </source>
</evidence>
<feature type="domain" description="ATP synthase F1 complex delta/epsilon subunit N-terminal" evidence="10">
    <location>
        <begin position="34"/>
        <end position="88"/>
    </location>
</feature>
<evidence type="ECO:0000256" key="3">
    <source>
        <dbReference type="ARBA" id="ARBA00022448"/>
    </source>
</evidence>
<protein>
    <submittedName>
        <fullName evidence="13">ATP-synt_DE_N domain-containing protein</fullName>
    </submittedName>
</protein>
<dbReference type="SUPFAM" id="SSF51344">
    <property type="entry name" value="Epsilon subunit of F1F0-ATP synthase N-terminal domain"/>
    <property type="match status" value="1"/>
</dbReference>
<evidence type="ECO:0000256" key="7">
    <source>
        <dbReference type="ARBA" id="ARBA00023065"/>
    </source>
</evidence>
<dbReference type="InterPro" id="IPR036771">
    <property type="entry name" value="ATPsynth_dsu/esu_N"/>
</dbReference>
<dbReference type="WBParaSite" id="SBAD_0001241001-mRNA-1">
    <property type="protein sequence ID" value="SBAD_0001241001-mRNA-1"/>
    <property type="gene ID" value="SBAD_0001241001"/>
</dbReference>
<dbReference type="InterPro" id="IPR001469">
    <property type="entry name" value="ATP_synth_F1_dsu/esu"/>
</dbReference>
<evidence type="ECO:0000259" key="10">
    <source>
        <dbReference type="Pfam" id="PF02823"/>
    </source>
</evidence>
<dbReference type="AlphaFoldDB" id="A0A183J812"/>
<comment type="subcellular location">
    <subcellularLocation>
        <location evidence="1">Mitochondrion inner membrane</location>
    </subcellularLocation>
</comment>
<dbReference type="Proteomes" id="UP000270296">
    <property type="component" value="Unassembled WGS sequence"/>
</dbReference>
<dbReference type="GO" id="GO:0046933">
    <property type="term" value="F:proton-transporting ATP synthase activity, rotational mechanism"/>
    <property type="evidence" value="ECO:0007669"/>
    <property type="project" value="InterPro"/>
</dbReference>
<dbReference type="GO" id="GO:0005743">
    <property type="term" value="C:mitochondrial inner membrane"/>
    <property type="evidence" value="ECO:0007669"/>
    <property type="project" value="UniProtKB-SubCell"/>
</dbReference>
<keyword evidence="6" id="KW-0809">Transit peptide</keyword>
<accession>A0A183J812</accession>
<evidence type="ECO:0000256" key="9">
    <source>
        <dbReference type="ARBA" id="ARBA00023136"/>
    </source>
</evidence>
<dbReference type="PANTHER" id="PTHR13822">
    <property type="entry name" value="ATP SYNTHASE DELTA/EPSILON CHAIN"/>
    <property type="match status" value="1"/>
</dbReference>
<comment type="similarity">
    <text evidence="2">Belongs to the ATPase epsilon chain family.</text>
</comment>